<keyword evidence="7 10" id="KW-0949">S-adenosyl-L-methionine</keyword>
<evidence type="ECO:0000256" key="8">
    <source>
        <dbReference type="ARBA" id="ARBA00025699"/>
    </source>
</evidence>
<dbReference type="InterPro" id="IPR046886">
    <property type="entry name" value="RsmE_MTase_dom"/>
</dbReference>
<dbReference type="SUPFAM" id="SSF88697">
    <property type="entry name" value="PUA domain-like"/>
    <property type="match status" value="1"/>
</dbReference>
<evidence type="ECO:0000256" key="3">
    <source>
        <dbReference type="ARBA" id="ARBA00022490"/>
    </source>
</evidence>
<evidence type="ECO:0000256" key="6">
    <source>
        <dbReference type="ARBA" id="ARBA00022679"/>
    </source>
</evidence>
<comment type="catalytic activity">
    <reaction evidence="9 10">
        <text>uridine(1498) in 16S rRNA + S-adenosyl-L-methionine = N(3)-methyluridine(1498) in 16S rRNA + S-adenosyl-L-homocysteine + H(+)</text>
        <dbReference type="Rhea" id="RHEA:42920"/>
        <dbReference type="Rhea" id="RHEA-COMP:10283"/>
        <dbReference type="Rhea" id="RHEA-COMP:10284"/>
        <dbReference type="ChEBI" id="CHEBI:15378"/>
        <dbReference type="ChEBI" id="CHEBI:57856"/>
        <dbReference type="ChEBI" id="CHEBI:59789"/>
        <dbReference type="ChEBI" id="CHEBI:65315"/>
        <dbReference type="ChEBI" id="CHEBI:74502"/>
        <dbReference type="EC" id="2.1.1.193"/>
    </reaction>
</comment>
<evidence type="ECO:0000256" key="9">
    <source>
        <dbReference type="ARBA" id="ARBA00047944"/>
    </source>
</evidence>
<evidence type="ECO:0000259" key="12">
    <source>
        <dbReference type="Pfam" id="PF20260"/>
    </source>
</evidence>
<evidence type="ECO:0000259" key="11">
    <source>
        <dbReference type="Pfam" id="PF04452"/>
    </source>
</evidence>
<dbReference type="InterPro" id="IPR029028">
    <property type="entry name" value="Alpha/beta_knot_MTases"/>
</dbReference>
<comment type="similarity">
    <text evidence="2 10">Belongs to the RNA methyltransferase RsmE family.</text>
</comment>
<keyword evidence="6 10" id="KW-0808">Transferase</keyword>
<dbReference type="PANTHER" id="PTHR30027:SF3">
    <property type="entry name" value="16S RRNA (URACIL(1498)-N(3))-METHYLTRANSFERASE"/>
    <property type="match status" value="1"/>
</dbReference>
<keyword evidence="4 10" id="KW-0698">rRNA processing</keyword>
<keyword evidence="5 10" id="KW-0489">Methyltransferase</keyword>
<accession>A0ABP9UJZ4</accession>
<comment type="caution">
    <text evidence="13">The sequence shown here is derived from an EMBL/GenBank/DDBJ whole genome shotgun (WGS) entry which is preliminary data.</text>
</comment>
<keyword evidence="14" id="KW-1185">Reference proteome</keyword>
<evidence type="ECO:0000256" key="2">
    <source>
        <dbReference type="ARBA" id="ARBA00005528"/>
    </source>
</evidence>
<dbReference type="NCBIfam" id="TIGR00046">
    <property type="entry name" value="RsmE family RNA methyltransferase"/>
    <property type="match status" value="1"/>
</dbReference>
<evidence type="ECO:0000313" key="13">
    <source>
        <dbReference type="EMBL" id="GAA5481935.1"/>
    </source>
</evidence>
<dbReference type="Proteomes" id="UP001476282">
    <property type="component" value="Unassembled WGS sequence"/>
</dbReference>
<dbReference type="InterPro" id="IPR046887">
    <property type="entry name" value="RsmE_PUA-like"/>
</dbReference>
<keyword evidence="3 10" id="KW-0963">Cytoplasm</keyword>
<evidence type="ECO:0000256" key="5">
    <source>
        <dbReference type="ARBA" id="ARBA00022603"/>
    </source>
</evidence>
<proteinExistence type="inferred from homology"/>
<dbReference type="CDD" id="cd18084">
    <property type="entry name" value="RsmE-like"/>
    <property type="match status" value="1"/>
</dbReference>
<comment type="function">
    <text evidence="8 10">Specifically methylates the N3 position of the uracil ring of uridine 1498 (m3U1498) in 16S rRNA. Acts on the fully assembled 30S ribosomal subunit.</text>
</comment>
<gene>
    <name evidence="13" type="primary">rsmE</name>
    <name evidence="13" type="ORF">Hsar01_01150</name>
</gene>
<name>A0ABP9UJZ4_9BACT</name>
<dbReference type="SUPFAM" id="SSF75217">
    <property type="entry name" value="alpha/beta knot"/>
    <property type="match status" value="1"/>
</dbReference>
<dbReference type="PANTHER" id="PTHR30027">
    <property type="entry name" value="RIBOSOMAL RNA SMALL SUBUNIT METHYLTRANSFERASE E"/>
    <property type="match status" value="1"/>
</dbReference>
<evidence type="ECO:0000256" key="4">
    <source>
        <dbReference type="ARBA" id="ARBA00022552"/>
    </source>
</evidence>
<dbReference type="InterPro" id="IPR015947">
    <property type="entry name" value="PUA-like_sf"/>
</dbReference>
<evidence type="ECO:0000313" key="14">
    <source>
        <dbReference type="Proteomes" id="UP001476282"/>
    </source>
</evidence>
<dbReference type="GO" id="GO:0008168">
    <property type="term" value="F:methyltransferase activity"/>
    <property type="evidence" value="ECO:0007669"/>
    <property type="project" value="UniProtKB-KW"/>
</dbReference>
<protein>
    <recommendedName>
        <fullName evidence="10">Ribosomal RNA small subunit methyltransferase E</fullName>
        <ecNumber evidence="10">2.1.1.193</ecNumber>
    </recommendedName>
</protein>
<dbReference type="RefSeq" id="WP_353566078.1">
    <property type="nucleotide sequence ID" value="NZ_BAABRI010000005.1"/>
</dbReference>
<feature type="domain" description="Ribosomal RNA small subunit methyltransferase E methyltransferase" evidence="11">
    <location>
        <begin position="71"/>
        <end position="230"/>
    </location>
</feature>
<dbReference type="EMBL" id="BAABRI010000005">
    <property type="protein sequence ID" value="GAA5481935.1"/>
    <property type="molecule type" value="Genomic_DNA"/>
</dbReference>
<evidence type="ECO:0000256" key="7">
    <source>
        <dbReference type="ARBA" id="ARBA00022691"/>
    </source>
</evidence>
<evidence type="ECO:0000256" key="10">
    <source>
        <dbReference type="PIRNR" id="PIRNR015601"/>
    </source>
</evidence>
<dbReference type="InterPro" id="IPR006700">
    <property type="entry name" value="RsmE"/>
</dbReference>
<dbReference type="GO" id="GO:0032259">
    <property type="term" value="P:methylation"/>
    <property type="evidence" value="ECO:0007669"/>
    <property type="project" value="UniProtKB-KW"/>
</dbReference>
<comment type="subcellular location">
    <subcellularLocation>
        <location evidence="1 10">Cytoplasm</location>
    </subcellularLocation>
</comment>
<dbReference type="PIRSF" id="PIRSF015601">
    <property type="entry name" value="MTase_slr0722"/>
    <property type="match status" value="1"/>
</dbReference>
<evidence type="ECO:0000256" key="1">
    <source>
        <dbReference type="ARBA" id="ARBA00004496"/>
    </source>
</evidence>
<organism evidence="13 14">
    <name type="scientific">Haloferula sargassicola</name>
    <dbReference type="NCBI Taxonomy" id="490096"/>
    <lineage>
        <taxon>Bacteria</taxon>
        <taxon>Pseudomonadati</taxon>
        <taxon>Verrucomicrobiota</taxon>
        <taxon>Verrucomicrobiia</taxon>
        <taxon>Verrucomicrobiales</taxon>
        <taxon>Verrucomicrobiaceae</taxon>
        <taxon>Haloferula</taxon>
    </lineage>
</organism>
<feature type="domain" description="Ribosomal RNA small subunit methyltransferase E PUA-like" evidence="12">
    <location>
        <begin position="16"/>
        <end position="60"/>
    </location>
</feature>
<dbReference type="Gene3D" id="3.40.1280.10">
    <property type="match status" value="1"/>
</dbReference>
<sequence>MARFFLAPQDWDRAALTGEEAVHCCRVLRAKPGDRIEVFDGLGRSAPAVVASVSRQRVALEMGASRQDPEPAVKTVLAQAVIKGKGMEWLIQKAVELGVGGIQPLTTRHAVVKPGDDKPDKWRRTALEACKQCGRSRVPEFGEVRSLEDFLSEYQGGLKLIAALSADTLPLAEAIRSGPPPREAAVLVGPEGDFAPHELEAARRHGWQPVGLGNTVLRSETAALYAISAFRYTYG</sequence>
<dbReference type="InterPro" id="IPR029026">
    <property type="entry name" value="tRNA_m1G_MTases_N"/>
</dbReference>
<reference evidence="13 14" key="1">
    <citation type="submission" date="2024-02" db="EMBL/GenBank/DDBJ databases">
        <title>Haloferula sargassicola NBRC 104335.</title>
        <authorList>
            <person name="Ichikawa N."/>
            <person name="Katano-Makiyama Y."/>
            <person name="Hidaka K."/>
        </authorList>
    </citation>
    <scope>NUCLEOTIDE SEQUENCE [LARGE SCALE GENOMIC DNA]</scope>
    <source>
        <strain evidence="13 14">NBRC 104335</strain>
    </source>
</reference>
<dbReference type="Pfam" id="PF20260">
    <property type="entry name" value="PUA_4"/>
    <property type="match status" value="1"/>
</dbReference>
<dbReference type="EC" id="2.1.1.193" evidence="10"/>
<dbReference type="Pfam" id="PF04452">
    <property type="entry name" value="Methyltrans_RNA"/>
    <property type="match status" value="1"/>
</dbReference>